<reference evidence="1" key="1">
    <citation type="journal article" date="2019" name="Sci. Rep.">
        <title>Draft genome of Tanacetum cinerariifolium, the natural source of mosquito coil.</title>
        <authorList>
            <person name="Yamashiro T."/>
            <person name="Shiraishi A."/>
            <person name="Satake H."/>
            <person name="Nakayama K."/>
        </authorList>
    </citation>
    <scope>NUCLEOTIDE SEQUENCE</scope>
</reference>
<sequence length="224" mass="25950">MTKAITDFGTGTVIIYPEFDLFLEDIEEKEKSLDDWDHLLDFNLDDVPLLGGEELSPFVCKMEKSSHNKKRAMENLNLFYQDIGTSSSAGGHLTQEDATKKALTIRINQTFALLEEERPVIETMAYHDKYKKILNEIWKDKVELDEKIIKENEEAVKRIKREALKEKDDPEAFIFPIRLEGKVNENALADTGSDINTMSYRIYETLRREEMKKVDKGITMINHT</sequence>
<protein>
    <recommendedName>
        <fullName evidence="2">Reverse transcriptase domain-containing protein</fullName>
    </recommendedName>
</protein>
<dbReference type="EMBL" id="BKCJ011093579">
    <property type="protein sequence ID" value="GFC84229.1"/>
    <property type="molecule type" value="Genomic_DNA"/>
</dbReference>
<name>A0A699RAK4_TANCI</name>
<proteinExistence type="predicted"/>
<comment type="caution">
    <text evidence="1">The sequence shown here is derived from an EMBL/GenBank/DDBJ whole genome shotgun (WGS) entry which is preliminary data.</text>
</comment>
<evidence type="ECO:0008006" key="2">
    <source>
        <dbReference type="Google" id="ProtNLM"/>
    </source>
</evidence>
<evidence type="ECO:0000313" key="1">
    <source>
        <dbReference type="EMBL" id="GFC84229.1"/>
    </source>
</evidence>
<dbReference type="AlphaFoldDB" id="A0A699RAK4"/>
<organism evidence="1">
    <name type="scientific">Tanacetum cinerariifolium</name>
    <name type="common">Dalmatian daisy</name>
    <name type="synonym">Chrysanthemum cinerariifolium</name>
    <dbReference type="NCBI Taxonomy" id="118510"/>
    <lineage>
        <taxon>Eukaryota</taxon>
        <taxon>Viridiplantae</taxon>
        <taxon>Streptophyta</taxon>
        <taxon>Embryophyta</taxon>
        <taxon>Tracheophyta</taxon>
        <taxon>Spermatophyta</taxon>
        <taxon>Magnoliopsida</taxon>
        <taxon>eudicotyledons</taxon>
        <taxon>Gunneridae</taxon>
        <taxon>Pentapetalae</taxon>
        <taxon>asterids</taxon>
        <taxon>campanulids</taxon>
        <taxon>Asterales</taxon>
        <taxon>Asteraceae</taxon>
        <taxon>Asteroideae</taxon>
        <taxon>Anthemideae</taxon>
        <taxon>Anthemidinae</taxon>
        <taxon>Tanacetum</taxon>
    </lineage>
</organism>
<gene>
    <name evidence="1" type="ORF">Tci_856199</name>
</gene>
<accession>A0A699RAK4</accession>